<accession>A0A1F7GQG5</accession>
<evidence type="ECO:0000313" key="2">
    <source>
        <dbReference type="Proteomes" id="UP000177026"/>
    </source>
</evidence>
<proteinExistence type="predicted"/>
<evidence type="ECO:0008006" key="3">
    <source>
        <dbReference type="Google" id="ProtNLM"/>
    </source>
</evidence>
<evidence type="ECO:0000313" key="1">
    <source>
        <dbReference type="EMBL" id="OGK20866.1"/>
    </source>
</evidence>
<dbReference type="PROSITE" id="PS00018">
    <property type="entry name" value="EF_HAND_1"/>
    <property type="match status" value="1"/>
</dbReference>
<gene>
    <name evidence="1" type="ORF">A2866_04885</name>
</gene>
<name>A0A1F7GQG5_9BACT</name>
<dbReference type="Gene3D" id="3.20.20.80">
    <property type="entry name" value="Glycosidases"/>
    <property type="match status" value="1"/>
</dbReference>
<dbReference type="Proteomes" id="UP000177026">
    <property type="component" value="Unassembled WGS sequence"/>
</dbReference>
<dbReference type="AlphaFoldDB" id="A0A1F7GQG5"/>
<dbReference type="EMBL" id="MFZI01000027">
    <property type="protein sequence ID" value="OGK20866.1"/>
    <property type="molecule type" value="Genomic_DNA"/>
</dbReference>
<comment type="caution">
    <text evidence="1">The sequence shown here is derived from an EMBL/GenBank/DDBJ whole genome shotgun (WGS) entry which is preliminary data.</text>
</comment>
<organism evidence="1 2">
    <name type="scientific">Candidatus Roizmanbacteria bacterium RIFCSPHIGHO2_01_FULL_39_8</name>
    <dbReference type="NCBI Taxonomy" id="1802033"/>
    <lineage>
        <taxon>Bacteria</taxon>
        <taxon>Candidatus Roizmaniibacteriota</taxon>
    </lineage>
</organism>
<dbReference type="InterPro" id="IPR018247">
    <property type="entry name" value="EF_Hand_1_Ca_BS"/>
</dbReference>
<protein>
    <recommendedName>
        <fullName evidence="3">EF-hand domain-containing protein</fullName>
    </recommendedName>
</protein>
<sequence length="549" mass="63585">MFIFMVFIIKPAFADEIKNNKFGIHLAQPHLEDLVKAKLLLNSTGGDWGYVTLVMQENDRNKDKWQEIFDKMREYHLIPLIRIATQPEGSLWRRPTKEDADSWVQFLDSLNWVVKNRYIILFNEPNHATEWGGSVDAKNYTDTTLIFAQKLKQKNSDFFVMLAGLDASAPQALPNYQDESSFLQQVFNDDTIQQWNTVLSGLASHSYPNPGFSGVPYGFGRGTVRTYQWELDLLKQLGVKDLPVFITETGWVRGDESVVADNYKIAYENVWLPDDRVVAVTPFVFDYQGDPFLSFSWKLPSIQASEKQEFFQQFYTVQGIEKEKGEPEQVEKGQIRLDLPNELVAHSNFHFSIKLKNSGQALWDKDFGYRLIVEDREGKPFEYFFSDLRKMQPAKEDEIDFFVKTNGTIGKRAAILELKKDDRTILSSRTWEFEIFPLPSLAFSVNLFPHLKSNGNDFEFQIFNSKEEVVFKKKGVRLKESKGTIEEIRNIALGKKYRIVLLKSGYLPRQTFATFAKGKNAIKFETMFPFDLNRDGTLNFSDLFFFLKK</sequence>
<dbReference type="SUPFAM" id="SSF51445">
    <property type="entry name" value="(Trans)glycosidases"/>
    <property type="match status" value="1"/>
</dbReference>
<reference evidence="1 2" key="1">
    <citation type="journal article" date="2016" name="Nat. Commun.">
        <title>Thousands of microbial genomes shed light on interconnected biogeochemical processes in an aquifer system.</title>
        <authorList>
            <person name="Anantharaman K."/>
            <person name="Brown C.T."/>
            <person name="Hug L.A."/>
            <person name="Sharon I."/>
            <person name="Castelle C.J."/>
            <person name="Probst A.J."/>
            <person name="Thomas B.C."/>
            <person name="Singh A."/>
            <person name="Wilkins M.J."/>
            <person name="Karaoz U."/>
            <person name="Brodie E.L."/>
            <person name="Williams K.H."/>
            <person name="Hubbard S.S."/>
            <person name="Banfield J.F."/>
        </authorList>
    </citation>
    <scope>NUCLEOTIDE SEQUENCE [LARGE SCALE GENOMIC DNA]</scope>
</reference>
<dbReference type="InterPro" id="IPR017853">
    <property type="entry name" value="GH"/>
</dbReference>